<comment type="caution">
    <text evidence="2">The sequence shown here is derived from an EMBL/GenBank/DDBJ whole genome shotgun (WGS) entry which is preliminary data.</text>
</comment>
<dbReference type="OrthoDB" id="5593847at2"/>
<sequence>MTALLTTYVEEYANNRLIDACGSIPDERILLKKLACSPQPPQNIATTPRHIRLHQLGSLATLHVPTEEGIKLATSIDFVLRQSYVHRRPDAPETWRRIYARDFLKPDSFSRPLVVSAFGLSGTGKSRAIERSLSLYDQVVVHENFPYMAGPFKQLVWLKVDVPGSGRSADLADQLMMWTDVALGTNYFEKDLQSSRRPGPALLRAWLQKASAHFLGVLVLDEVQNFFKLPTKKNRQKLGDARRREPLRIIDDETIKFILTLANTSRIAIVASGTPDGMAAFASRFSTAQRMTTGGFHKLLPMEGPEDRYYKRYLLPILFKYQWFDEKLPLSPELQELLYEKSAGIPRILMFLWTYAQRCALEREGRSISKGDFEQALRTYLAPVVPAVNALMSNDPNRILIYEDIMSSLEM</sequence>
<dbReference type="AlphaFoldDB" id="A0A6L6QQ18"/>
<evidence type="ECO:0000259" key="1">
    <source>
        <dbReference type="Pfam" id="PF13401"/>
    </source>
</evidence>
<dbReference type="InterPro" id="IPR049945">
    <property type="entry name" value="AAA_22"/>
</dbReference>
<feature type="domain" description="ORC1/DEAH AAA+ ATPase" evidence="1">
    <location>
        <begin position="115"/>
        <end position="276"/>
    </location>
</feature>
<name>A0A6L6QQ18_9BURK</name>
<reference evidence="2 3" key="1">
    <citation type="submission" date="2019-11" db="EMBL/GenBank/DDBJ databases">
        <title>Type strains purchased from KCTC, JCM and DSMZ.</title>
        <authorList>
            <person name="Lu H."/>
        </authorList>
    </citation>
    <scope>NUCLEOTIDE SEQUENCE [LARGE SCALE GENOMIC DNA]</scope>
    <source>
        <strain evidence="2 3">JCM 31587</strain>
    </source>
</reference>
<dbReference type="EMBL" id="WNKX01000040">
    <property type="protein sequence ID" value="MTW14310.1"/>
    <property type="molecule type" value="Genomic_DNA"/>
</dbReference>
<evidence type="ECO:0000313" key="2">
    <source>
        <dbReference type="EMBL" id="MTW14310.1"/>
    </source>
</evidence>
<protein>
    <submittedName>
        <fullName evidence="2">AAA family ATPase</fullName>
    </submittedName>
</protein>
<dbReference type="Proteomes" id="UP000472320">
    <property type="component" value="Unassembled WGS sequence"/>
</dbReference>
<keyword evidence="3" id="KW-1185">Reference proteome</keyword>
<evidence type="ECO:0000313" key="3">
    <source>
        <dbReference type="Proteomes" id="UP000472320"/>
    </source>
</evidence>
<dbReference type="InterPro" id="IPR027417">
    <property type="entry name" value="P-loop_NTPase"/>
</dbReference>
<dbReference type="Pfam" id="PF13401">
    <property type="entry name" value="AAA_22"/>
    <property type="match status" value="1"/>
</dbReference>
<accession>A0A6L6QQ18</accession>
<gene>
    <name evidence="2" type="ORF">GM658_27210</name>
</gene>
<dbReference type="RefSeq" id="WP_155457253.1">
    <property type="nucleotide sequence ID" value="NZ_WNKX01000040.1"/>
</dbReference>
<organism evidence="2 3">
    <name type="scientific">Massilia eburnea</name>
    <dbReference type="NCBI Taxonomy" id="1776165"/>
    <lineage>
        <taxon>Bacteria</taxon>
        <taxon>Pseudomonadati</taxon>
        <taxon>Pseudomonadota</taxon>
        <taxon>Betaproteobacteria</taxon>
        <taxon>Burkholderiales</taxon>
        <taxon>Oxalobacteraceae</taxon>
        <taxon>Telluria group</taxon>
        <taxon>Massilia</taxon>
    </lineage>
</organism>
<proteinExistence type="predicted"/>
<dbReference type="SUPFAM" id="SSF52540">
    <property type="entry name" value="P-loop containing nucleoside triphosphate hydrolases"/>
    <property type="match status" value="1"/>
</dbReference>
<dbReference type="GO" id="GO:0016887">
    <property type="term" value="F:ATP hydrolysis activity"/>
    <property type="evidence" value="ECO:0007669"/>
    <property type="project" value="InterPro"/>
</dbReference>